<comment type="caution">
    <text evidence="7">The sequence shown here is derived from an EMBL/GenBank/DDBJ whole genome shotgun (WGS) entry which is preliminary data.</text>
</comment>
<feature type="compositionally biased region" description="Polar residues" evidence="5">
    <location>
        <begin position="911"/>
        <end position="926"/>
    </location>
</feature>
<feature type="compositionally biased region" description="Low complexity" evidence="5">
    <location>
        <begin position="963"/>
        <end position="981"/>
    </location>
</feature>
<sequence length="1172" mass="133360">MYFGLEYPIIFKAPKTLNLEPQIIIQSIANHHFNLLKKDPNLDTSSHEFKHKQFLKVSQCHIWEELLTNVDPKTCAEPENFVENTQSTGLSAFNLINNLPDIPIFNTTSYHREEYIKRINKEIDISLSNEINNNEKCKSENLDPFCVYEQDANGTFRTVHPKSYANWYSRCCNHLYSTESYVPASCGTVRFCANLDSGSTTSCLDMTTANRLFEQNKLVKLYNTKTTLHCAGGLTQVVDTRVVTADITIGTAQFRGVKFILLPDEMMFSCAIIGNEVLSSRGITMDFGSRVVQYKGSIIVELARLKHPRFYKGDCSPPMVGNAVAAIPHPDAYCKPSRTVNKELLNFVKMRTDPNGDEFSSLNLENFIDTNDIYELQQRNKDLRNLKKVMSFPNYKLPVYLLHYKHIKNKLVIIDDIIYYHCEPRNPVPLLPTQCIITMGLQIHDKYFHVGRDKLTDLMKDIAYHVRLPEILGKITGACPPCLFRKHHPPRHVPPTIKIHTVHPFQMVVTDLLILPDCGPYKFVLTCVDHFSKYIAAWPLKNKTSEAVATAFEKHILPSFVALPKEVLSDNGLEFSSMPFKTMLAIYNIKQKHSASYHAASHGSIEIVNKSIQQSLRMHAETSQNWPAALPQVVMMHNNTRHDSLKMSPAKKILSQSYNIQQKPVLTQQETQYWKIGNPSFKPYKVGALVLKITPRVGNRAHYKLQTLYSGPYSVIKLLENKTSYSIRSIDDGTVLPNVHHTQLRTWISPDRILLQNPDFREYYNYYRPLSHTENLQYFEDLDALEERAFNCNWRPSDEPDLIPHEDLSDEFFINENEIEEPEEVQEVEERVHPEPSASWSYIITPQPMAHPLPAWTPSEIAPDTPRPQPNISASPLYNENFLPRHSTPKPNQPSIGRSENNKILADRPINVTTPKSTVNNINDTPVQKLPQPIPHTVPISPSTSPGTPKMEQPHPDRPSMKQSPPQHSVPSSSISQNSPPHILPTPNRMNSPPPSFSPSPHTPLPQTPKRHNTPIHSTPYTPNSYHLEELFKSPPPHYPSPATYFQSPNHTHTHTPPTSGSHIPTHTSPPPPSGVYTPPYTHETYRNLINEAAALDNSFGSPIKMSPFPSSPLPSKLQENRSQEINKPSSVIPDTVESQNIRPPSPRYNIFPPHRMETRSQTQNKVMRWYN</sequence>
<evidence type="ECO:0000256" key="4">
    <source>
        <dbReference type="ARBA" id="ARBA00022759"/>
    </source>
</evidence>
<dbReference type="GO" id="GO:0003676">
    <property type="term" value="F:nucleic acid binding"/>
    <property type="evidence" value="ECO:0007669"/>
    <property type="project" value="InterPro"/>
</dbReference>
<dbReference type="Proteomes" id="UP000663838">
    <property type="component" value="Unassembled WGS sequence"/>
</dbReference>
<dbReference type="GO" id="GO:0015074">
    <property type="term" value="P:DNA integration"/>
    <property type="evidence" value="ECO:0007669"/>
    <property type="project" value="InterPro"/>
</dbReference>
<feature type="compositionally biased region" description="Polar residues" evidence="5">
    <location>
        <begin position="1015"/>
        <end position="1025"/>
    </location>
</feature>
<dbReference type="AlphaFoldDB" id="A0A818WYW0"/>
<dbReference type="PANTHER" id="PTHR37984">
    <property type="entry name" value="PROTEIN CBG26694"/>
    <property type="match status" value="1"/>
</dbReference>
<dbReference type="Pfam" id="PF00665">
    <property type="entry name" value="rve"/>
    <property type="match status" value="1"/>
</dbReference>
<feature type="region of interest" description="Disordered" evidence="5">
    <location>
        <begin position="1104"/>
        <end position="1151"/>
    </location>
</feature>
<dbReference type="Proteomes" id="UP000663865">
    <property type="component" value="Unassembled WGS sequence"/>
</dbReference>
<dbReference type="GO" id="GO:0016779">
    <property type="term" value="F:nucleotidyltransferase activity"/>
    <property type="evidence" value="ECO:0007669"/>
    <property type="project" value="UniProtKB-KW"/>
</dbReference>
<evidence type="ECO:0000313" key="8">
    <source>
        <dbReference type="EMBL" id="CAF4841432.1"/>
    </source>
</evidence>
<evidence type="ECO:0000259" key="6">
    <source>
        <dbReference type="PROSITE" id="PS50994"/>
    </source>
</evidence>
<dbReference type="SUPFAM" id="SSF50630">
    <property type="entry name" value="Acid proteases"/>
    <property type="match status" value="1"/>
</dbReference>
<dbReference type="InterPro" id="IPR021109">
    <property type="entry name" value="Peptidase_aspartic_dom_sf"/>
</dbReference>
<dbReference type="SUPFAM" id="SSF53098">
    <property type="entry name" value="Ribonuclease H-like"/>
    <property type="match status" value="1"/>
</dbReference>
<evidence type="ECO:0000256" key="1">
    <source>
        <dbReference type="ARBA" id="ARBA00022679"/>
    </source>
</evidence>
<keyword evidence="3" id="KW-0540">Nuclease</keyword>
<reference evidence="7" key="1">
    <citation type="submission" date="2021-02" db="EMBL/GenBank/DDBJ databases">
        <authorList>
            <person name="Nowell W R."/>
        </authorList>
    </citation>
    <scope>NUCLEOTIDE SEQUENCE</scope>
</reference>
<keyword evidence="1" id="KW-0808">Transferase</keyword>
<dbReference type="EMBL" id="CAJOBS010002974">
    <property type="protein sequence ID" value="CAF4841432.1"/>
    <property type="molecule type" value="Genomic_DNA"/>
</dbReference>
<gene>
    <name evidence="7" type="ORF">KIK155_LOCUS28522</name>
    <name evidence="8" type="ORF">TOA249_LOCUS26103</name>
</gene>
<feature type="compositionally biased region" description="Polar residues" evidence="5">
    <location>
        <begin position="889"/>
        <end position="899"/>
    </location>
</feature>
<feature type="domain" description="Integrase catalytic" evidence="6">
    <location>
        <begin position="500"/>
        <end position="657"/>
    </location>
</feature>
<organism evidence="7 9">
    <name type="scientific">Rotaria socialis</name>
    <dbReference type="NCBI Taxonomy" id="392032"/>
    <lineage>
        <taxon>Eukaryota</taxon>
        <taxon>Metazoa</taxon>
        <taxon>Spiralia</taxon>
        <taxon>Gnathifera</taxon>
        <taxon>Rotifera</taxon>
        <taxon>Eurotatoria</taxon>
        <taxon>Bdelloidea</taxon>
        <taxon>Philodinida</taxon>
        <taxon>Philodinidae</taxon>
        <taxon>Rotaria</taxon>
    </lineage>
</organism>
<proteinExistence type="predicted"/>
<name>A0A818WYW0_9BILA</name>
<evidence type="ECO:0000313" key="9">
    <source>
        <dbReference type="Proteomes" id="UP000663865"/>
    </source>
</evidence>
<feature type="compositionally biased region" description="Low complexity" evidence="5">
    <location>
        <begin position="1048"/>
        <end position="1067"/>
    </location>
</feature>
<accession>A0A818WYW0</accession>
<dbReference type="EMBL" id="CAJNYV010005210">
    <property type="protein sequence ID" value="CAF3730263.1"/>
    <property type="molecule type" value="Genomic_DNA"/>
</dbReference>
<evidence type="ECO:0000256" key="3">
    <source>
        <dbReference type="ARBA" id="ARBA00022722"/>
    </source>
</evidence>
<dbReference type="PROSITE" id="PS50994">
    <property type="entry name" value="INTEGRASE"/>
    <property type="match status" value="1"/>
</dbReference>
<evidence type="ECO:0000313" key="7">
    <source>
        <dbReference type="EMBL" id="CAF3730263.1"/>
    </source>
</evidence>
<feature type="region of interest" description="Disordered" evidence="5">
    <location>
        <begin position="855"/>
        <end position="1079"/>
    </location>
</feature>
<evidence type="ECO:0000256" key="5">
    <source>
        <dbReference type="SAM" id="MobiDB-lite"/>
    </source>
</evidence>
<dbReference type="InterPro" id="IPR036397">
    <property type="entry name" value="RNaseH_sf"/>
</dbReference>
<dbReference type="GO" id="GO:0004519">
    <property type="term" value="F:endonuclease activity"/>
    <property type="evidence" value="ECO:0007669"/>
    <property type="project" value="UniProtKB-KW"/>
</dbReference>
<keyword evidence="4" id="KW-0255">Endonuclease</keyword>
<feature type="compositionally biased region" description="Pro residues" evidence="5">
    <location>
        <begin position="992"/>
        <end position="1007"/>
    </location>
</feature>
<dbReference type="Gene3D" id="3.30.420.10">
    <property type="entry name" value="Ribonuclease H-like superfamily/Ribonuclease H"/>
    <property type="match status" value="1"/>
</dbReference>
<dbReference type="PANTHER" id="PTHR37984:SF5">
    <property type="entry name" value="PROTEIN NYNRIN-LIKE"/>
    <property type="match status" value="1"/>
</dbReference>
<dbReference type="Gene3D" id="2.40.70.10">
    <property type="entry name" value="Acid Proteases"/>
    <property type="match status" value="1"/>
</dbReference>
<dbReference type="InterPro" id="IPR001584">
    <property type="entry name" value="Integrase_cat-core"/>
</dbReference>
<keyword evidence="2" id="KW-0548">Nucleotidyltransferase</keyword>
<evidence type="ECO:0000256" key="2">
    <source>
        <dbReference type="ARBA" id="ARBA00022695"/>
    </source>
</evidence>
<protein>
    <recommendedName>
        <fullName evidence="6">Integrase catalytic domain-containing protein</fullName>
    </recommendedName>
</protein>
<dbReference type="InterPro" id="IPR050951">
    <property type="entry name" value="Retrovirus_Pol_polyprotein"/>
</dbReference>
<dbReference type="InterPro" id="IPR012337">
    <property type="entry name" value="RNaseH-like_sf"/>
</dbReference>
<keyword evidence="4" id="KW-0378">Hydrolase</keyword>